<evidence type="ECO:0000313" key="2">
    <source>
        <dbReference type="Proteomes" id="UP001367508"/>
    </source>
</evidence>
<organism evidence="1 2">
    <name type="scientific">Canavalia gladiata</name>
    <name type="common">Sword bean</name>
    <name type="synonym">Dolichos gladiatus</name>
    <dbReference type="NCBI Taxonomy" id="3824"/>
    <lineage>
        <taxon>Eukaryota</taxon>
        <taxon>Viridiplantae</taxon>
        <taxon>Streptophyta</taxon>
        <taxon>Embryophyta</taxon>
        <taxon>Tracheophyta</taxon>
        <taxon>Spermatophyta</taxon>
        <taxon>Magnoliopsida</taxon>
        <taxon>eudicotyledons</taxon>
        <taxon>Gunneridae</taxon>
        <taxon>Pentapetalae</taxon>
        <taxon>rosids</taxon>
        <taxon>fabids</taxon>
        <taxon>Fabales</taxon>
        <taxon>Fabaceae</taxon>
        <taxon>Papilionoideae</taxon>
        <taxon>50 kb inversion clade</taxon>
        <taxon>NPAAA clade</taxon>
        <taxon>indigoferoid/millettioid clade</taxon>
        <taxon>Phaseoleae</taxon>
        <taxon>Canavalia</taxon>
    </lineage>
</organism>
<comment type="caution">
    <text evidence="1">The sequence shown here is derived from an EMBL/GenBank/DDBJ whole genome shotgun (WGS) entry which is preliminary data.</text>
</comment>
<evidence type="ECO:0000313" key="1">
    <source>
        <dbReference type="EMBL" id="KAK7338399.1"/>
    </source>
</evidence>
<gene>
    <name evidence="1" type="ORF">VNO77_19006</name>
</gene>
<keyword evidence="2" id="KW-1185">Reference proteome</keyword>
<name>A0AAN9LLW8_CANGL</name>
<dbReference type="Proteomes" id="UP001367508">
    <property type="component" value="Unassembled WGS sequence"/>
</dbReference>
<reference evidence="1 2" key="1">
    <citation type="submission" date="2024-01" db="EMBL/GenBank/DDBJ databases">
        <title>The genomes of 5 underutilized Papilionoideae crops provide insights into root nodulation and disease resistanc.</title>
        <authorList>
            <person name="Jiang F."/>
        </authorList>
    </citation>
    <scope>NUCLEOTIDE SEQUENCE [LARGE SCALE GENOMIC DNA]</scope>
    <source>
        <strain evidence="1">LVBAO_FW01</strain>
        <tissue evidence="1">Leaves</tissue>
    </source>
</reference>
<dbReference type="EMBL" id="JAYMYQ010000004">
    <property type="protein sequence ID" value="KAK7338399.1"/>
    <property type="molecule type" value="Genomic_DNA"/>
</dbReference>
<sequence>MVNRSVDSAPSLLLISNWYATNTGDEQYVRKDPPNSVFLIPPSNDEVPHHELVSVYASLVTSNIGEFGTYPLRNLSHPRPHHARIVAQPRSKLSLHTLLTHSTIKLRRARVPGNASIAGLSTQSFEYSSGKTLDPITVSIRRRVTWRTTHDHGTGARAKLFVLGTSHAKLCKGNNDVQTRSSCLSQEIKALQKGAPVLIVPSLSAMAGNVGRAILHPNGLDQLTSMTSTVLEDFDPPVYHHVLTKS</sequence>
<dbReference type="AlphaFoldDB" id="A0AAN9LLW8"/>
<proteinExistence type="predicted"/>
<protein>
    <submittedName>
        <fullName evidence="1">Uncharacterized protein</fullName>
    </submittedName>
</protein>
<accession>A0AAN9LLW8</accession>